<dbReference type="GO" id="GO:0046872">
    <property type="term" value="F:metal ion binding"/>
    <property type="evidence" value="ECO:0007669"/>
    <property type="project" value="UniProtKB-KW"/>
</dbReference>
<comment type="function">
    <text evidence="8">Catalyzes the 2-beta-hydroxylation of several biologically active gibberellins, leading to the homeostatic regulation of their endogenous level. Catabolism of gibberellins (GAs) plays a central role in plant development. Converts GA9/GA20 to GA51/GA29 and GA4/GA1 to GA34/GA8.</text>
</comment>
<dbReference type="EMBL" id="BMAC01000027">
    <property type="protein sequence ID" value="GFP81150.1"/>
    <property type="molecule type" value="Genomic_DNA"/>
</dbReference>
<evidence type="ECO:0000256" key="6">
    <source>
        <dbReference type="ARBA" id="ARBA00037909"/>
    </source>
</evidence>
<evidence type="ECO:0000313" key="13">
    <source>
        <dbReference type="EMBL" id="GFP81150.1"/>
    </source>
</evidence>
<sequence>MMQALSHPVNNMVHNNINTCMPACHDTFTGIPVVDLSDPNAKTQIARAFQEVGFFKVANHGVSVDFLTQLEEEAVDFFKLPEQQKETSGPTSPLGYGHKNIGPNGDMGWLEYLLFNTNPELNPPHSMFPGIQKTLWGHVNEYVHAVRNMTCLVLEMIGDELRIESSDKLSEMIRNENSDSCFRVNYYPPCPEIEALSGRSLIGFGEHTDPQIISVIRSNDTSGLQICLSDGTWVSVPPDHTTFFFIVGDSLQVMTNGKFRSVKHRVVTNNEKLRVSMIYFGGPTMDERIAPLAMKEGEQSLYKDFTWNEYKTFAYSTKLGVNRLALFQKSVDVAL</sequence>
<keyword evidence="3 13" id="KW-0223">Dioxygenase</keyword>
<dbReference type="PROSITE" id="PS51471">
    <property type="entry name" value="FE2OG_OXY"/>
    <property type="match status" value="1"/>
</dbReference>
<evidence type="ECO:0000256" key="5">
    <source>
        <dbReference type="ARBA" id="ARBA00023004"/>
    </source>
</evidence>
<feature type="domain" description="Fe2OG dioxygenase" evidence="12">
    <location>
        <begin position="177"/>
        <end position="283"/>
    </location>
</feature>
<dbReference type="InterPro" id="IPR027443">
    <property type="entry name" value="IPNS-like_sf"/>
</dbReference>
<evidence type="ECO:0000256" key="9">
    <source>
        <dbReference type="ARBA" id="ARBA00061282"/>
    </source>
</evidence>
<dbReference type="OrthoDB" id="288590at2759"/>
<gene>
    <name evidence="13" type="ORF">PHJA_000258300</name>
</gene>
<evidence type="ECO:0000256" key="4">
    <source>
        <dbReference type="ARBA" id="ARBA00023002"/>
    </source>
</evidence>
<dbReference type="EC" id="1.14.11.13" evidence="10"/>
<protein>
    <recommendedName>
        <fullName evidence="10">gibberellin 2beta-dioxygenase</fullName>
        <ecNumber evidence="10">1.14.11.13</ecNumber>
    </recommendedName>
</protein>
<dbReference type="Pfam" id="PF03171">
    <property type="entry name" value="2OG-FeII_Oxy"/>
    <property type="match status" value="1"/>
</dbReference>
<accession>A0A830B0V4</accession>
<evidence type="ECO:0000256" key="1">
    <source>
        <dbReference type="ARBA" id="ARBA00004972"/>
    </source>
</evidence>
<comment type="similarity">
    <text evidence="9">Belongs to the iron/ascorbate-dependent oxidoreductase family. GA2OX subfamily.</text>
</comment>
<dbReference type="PANTHER" id="PTHR47990">
    <property type="entry name" value="2-OXOGLUTARATE (2OG) AND FE(II)-DEPENDENT OXYGENASE SUPERFAMILY PROTEIN-RELATED"/>
    <property type="match status" value="1"/>
</dbReference>
<evidence type="ECO:0000256" key="11">
    <source>
        <dbReference type="RuleBase" id="RU003682"/>
    </source>
</evidence>
<dbReference type="GO" id="GO:0045543">
    <property type="term" value="F:gibberellin 2-beta-dioxygenase activity"/>
    <property type="evidence" value="ECO:0007669"/>
    <property type="project" value="UniProtKB-EC"/>
</dbReference>
<evidence type="ECO:0000256" key="3">
    <source>
        <dbReference type="ARBA" id="ARBA00022964"/>
    </source>
</evidence>
<dbReference type="InterPro" id="IPR005123">
    <property type="entry name" value="Oxoglu/Fe-dep_dioxygenase_dom"/>
</dbReference>
<dbReference type="GO" id="GO:0002238">
    <property type="term" value="P:response to molecule of fungal origin"/>
    <property type="evidence" value="ECO:0007669"/>
    <property type="project" value="UniProtKB-ARBA"/>
</dbReference>
<evidence type="ECO:0000256" key="10">
    <source>
        <dbReference type="ARBA" id="ARBA00066708"/>
    </source>
</evidence>
<comment type="pathway">
    <text evidence="6">Plant hormone biosynthesis; gibberellin biosynthesis.</text>
</comment>
<dbReference type="Proteomes" id="UP000653305">
    <property type="component" value="Unassembled WGS sequence"/>
</dbReference>
<dbReference type="SUPFAM" id="SSF51197">
    <property type="entry name" value="Clavaminate synthase-like"/>
    <property type="match status" value="1"/>
</dbReference>
<dbReference type="InterPro" id="IPR050231">
    <property type="entry name" value="Iron_ascorbate_oxido_reductase"/>
</dbReference>
<dbReference type="Pfam" id="PF14226">
    <property type="entry name" value="DIOX_N"/>
    <property type="match status" value="1"/>
</dbReference>
<reference evidence="13" key="1">
    <citation type="submission" date="2020-07" db="EMBL/GenBank/DDBJ databases">
        <title>Ethylene signaling mediates host invasion by parasitic plants.</title>
        <authorList>
            <person name="Yoshida S."/>
        </authorList>
    </citation>
    <scope>NUCLEOTIDE SEQUENCE</scope>
    <source>
        <strain evidence="13">Okayama</strain>
    </source>
</reference>
<evidence type="ECO:0000313" key="14">
    <source>
        <dbReference type="Proteomes" id="UP000653305"/>
    </source>
</evidence>
<comment type="caution">
    <text evidence="13">The sequence shown here is derived from an EMBL/GenBank/DDBJ whole genome shotgun (WGS) entry which is preliminary data.</text>
</comment>
<organism evidence="13 14">
    <name type="scientific">Phtheirospermum japonicum</name>
    <dbReference type="NCBI Taxonomy" id="374723"/>
    <lineage>
        <taxon>Eukaryota</taxon>
        <taxon>Viridiplantae</taxon>
        <taxon>Streptophyta</taxon>
        <taxon>Embryophyta</taxon>
        <taxon>Tracheophyta</taxon>
        <taxon>Spermatophyta</taxon>
        <taxon>Magnoliopsida</taxon>
        <taxon>eudicotyledons</taxon>
        <taxon>Gunneridae</taxon>
        <taxon>Pentapetalae</taxon>
        <taxon>asterids</taxon>
        <taxon>lamiids</taxon>
        <taxon>Lamiales</taxon>
        <taxon>Orobanchaceae</taxon>
        <taxon>Orobanchaceae incertae sedis</taxon>
        <taxon>Phtheirospermum</taxon>
    </lineage>
</organism>
<evidence type="ECO:0000256" key="7">
    <source>
        <dbReference type="ARBA" id="ARBA00052204"/>
    </source>
</evidence>
<keyword evidence="4 11" id="KW-0560">Oxidoreductase</keyword>
<dbReference type="InterPro" id="IPR026992">
    <property type="entry name" value="DIOX_N"/>
</dbReference>
<keyword evidence="5 11" id="KW-0408">Iron</keyword>
<keyword evidence="2 11" id="KW-0479">Metal-binding</keyword>
<evidence type="ECO:0000256" key="2">
    <source>
        <dbReference type="ARBA" id="ARBA00022723"/>
    </source>
</evidence>
<dbReference type="InterPro" id="IPR044861">
    <property type="entry name" value="IPNS-like_FE2OG_OXY"/>
</dbReference>
<proteinExistence type="inferred from homology"/>
<name>A0A830B0V4_9LAMI</name>
<dbReference type="FunFam" id="2.60.120.330:FF:000014">
    <property type="entry name" value="Gibberellin 2-beta-dioxygenase 1"/>
    <property type="match status" value="1"/>
</dbReference>
<comment type="catalytic activity">
    <reaction evidence="7">
        <text>gibberellin A1 + 2-oxoglutarate + O2 = gibberellin A8 + succinate + CO2</text>
        <dbReference type="Rhea" id="RHEA:15005"/>
        <dbReference type="ChEBI" id="CHEBI:15379"/>
        <dbReference type="ChEBI" id="CHEBI:16526"/>
        <dbReference type="ChEBI" id="CHEBI:16810"/>
        <dbReference type="ChEBI" id="CHEBI:30031"/>
        <dbReference type="ChEBI" id="CHEBI:58524"/>
        <dbReference type="ChEBI" id="CHEBI:58594"/>
        <dbReference type="EC" id="1.14.11.13"/>
    </reaction>
</comment>
<evidence type="ECO:0000256" key="8">
    <source>
        <dbReference type="ARBA" id="ARBA00055835"/>
    </source>
</evidence>
<keyword evidence="14" id="KW-1185">Reference proteome</keyword>
<dbReference type="AlphaFoldDB" id="A0A830B0V4"/>
<dbReference type="Gene3D" id="2.60.120.330">
    <property type="entry name" value="B-lactam Antibiotic, Isopenicillin N Synthase, Chain"/>
    <property type="match status" value="1"/>
</dbReference>
<comment type="pathway">
    <text evidence="1">Hormone biosynthesis.</text>
</comment>
<evidence type="ECO:0000259" key="12">
    <source>
        <dbReference type="PROSITE" id="PS51471"/>
    </source>
</evidence>
<dbReference type="GO" id="GO:0009805">
    <property type="term" value="P:coumarin biosynthetic process"/>
    <property type="evidence" value="ECO:0007669"/>
    <property type="project" value="UniProtKB-ARBA"/>
</dbReference>